<dbReference type="InterPro" id="IPR045274">
    <property type="entry name" value="WAK-like"/>
</dbReference>
<comment type="caution">
    <text evidence="9">Lacks conserved residue(s) required for the propagation of feature annotation.</text>
</comment>
<dbReference type="InterPro" id="IPR025287">
    <property type="entry name" value="WAK_GUB"/>
</dbReference>
<dbReference type="SMART" id="SM00179">
    <property type="entry name" value="EGF_CA"/>
    <property type="match status" value="1"/>
</dbReference>
<name>A0A4Y7JBA5_PAPSO</name>
<dbReference type="InterPro" id="IPR000152">
    <property type="entry name" value="EGF-type_Asp/Asn_hydroxyl_site"/>
</dbReference>
<dbReference type="Pfam" id="PF13947">
    <property type="entry name" value="GUB_WAK_bind"/>
    <property type="match status" value="1"/>
</dbReference>
<evidence type="ECO:0000256" key="8">
    <source>
        <dbReference type="ARBA" id="ARBA00023180"/>
    </source>
</evidence>
<dbReference type="Pfam" id="PF07714">
    <property type="entry name" value="PK_Tyr_Ser-Thr"/>
    <property type="match status" value="1"/>
</dbReference>
<feature type="signal peptide" evidence="11">
    <location>
        <begin position="1"/>
        <end position="21"/>
    </location>
</feature>
<feature type="transmembrane region" description="Helical" evidence="10">
    <location>
        <begin position="362"/>
        <end position="384"/>
    </location>
</feature>
<keyword evidence="2" id="KW-0418">Kinase</keyword>
<keyword evidence="3" id="KW-0808">Transferase</keyword>
<reference evidence="14 15" key="1">
    <citation type="journal article" date="2018" name="Science">
        <title>The opium poppy genome and morphinan production.</title>
        <authorList>
            <person name="Guo L."/>
            <person name="Winzer T."/>
            <person name="Yang X."/>
            <person name="Li Y."/>
            <person name="Ning Z."/>
            <person name="He Z."/>
            <person name="Teodor R."/>
            <person name="Lu Y."/>
            <person name="Bowser T.A."/>
            <person name="Graham I.A."/>
            <person name="Ye K."/>
        </authorList>
    </citation>
    <scope>NUCLEOTIDE SEQUENCE [LARGE SCALE GENOMIC DNA]</scope>
    <source>
        <strain evidence="15">cv. HN1</strain>
        <tissue evidence="14">Leaves</tissue>
    </source>
</reference>
<evidence type="ECO:0000256" key="3">
    <source>
        <dbReference type="ARBA" id="ARBA00022679"/>
    </source>
</evidence>
<keyword evidence="4 11" id="KW-0732">Signal</keyword>
<dbReference type="AlphaFoldDB" id="A0A4Y7JBA5"/>
<dbReference type="Pfam" id="PF00008">
    <property type="entry name" value="EGF"/>
    <property type="match status" value="1"/>
</dbReference>
<keyword evidence="15" id="KW-1185">Reference proteome</keyword>
<sequence>MHQKLLFLVFQIISFYFLSLAISSSTLRESSTTFFQAKPGCQLKCGNVTIPYPFGIGDGCFIDRDAIGQKSGYNMRCNTSYDPPKLLVGNSGDIEILSISETELRMNFGTMITNKCYNESGHRVPGLIWTFDVLTTAFTFSYTKNRFFGIGCEITATLIGMSGDNKTATTTNSCVSKCSSSIKNMFQGAYNSPKGFEKNYFRSDWSMADKASNFVLQLVPLYFVAEVGQNNLLLPSDLLLDGGIRKNTTIIPVVLDWAIGDMTCEQAQVNPKTYACQNNSRCTETVNNPGYRCACTKGYAGNPYLKPGCQDINECEDEFSNPCKGICTNTDGNYSCSCPAGSHGDGRKDGTGCASNFPVIKAALGIGFGLLFLAICASFSYVVLKKQKLLKVKEGFFQKNGGLLLRNHLSSQERVKLLGCCLETEVPLLVYEYVSRGTLSEHIHDKGGFATISWKSRLTIATETANALSYLHSAASTPIIHRDIKSTNILLDENYTAKVSDFGASRLVPLDQTWLTEKSDVYSLGVVVVELLIGEKPLSFGRSEEQRNLATYFVSSMEANNWFQLLEARVSNERCLSLKGEDRPTMKQVATSLEGLKDLEIHTHQIYQPRDEDSKNVQFNQVETDLYSVPLSSYAGISTLDSAQNSLEAGSLKFKEEMRRCNQLYLYAVIIRKFSEAFNCNNSVSGCRHIEVIVNGLQKRKLSLIKMFKVTSGLPNSIEDCQCYEIGS</sequence>
<keyword evidence="5" id="KW-0547">Nucleotide-binding</keyword>
<dbReference type="PROSITE" id="PS50026">
    <property type="entry name" value="EGF_3"/>
    <property type="match status" value="2"/>
</dbReference>
<evidence type="ECO:0000259" key="13">
    <source>
        <dbReference type="PROSITE" id="PS50026"/>
    </source>
</evidence>
<evidence type="ECO:0008006" key="16">
    <source>
        <dbReference type="Google" id="ProtNLM"/>
    </source>
</evidence>
<dbReference type="PROSITE" id="PS00108">
    <property type="entry name" value="PROTEIN_KINASE_ST"/>
    <property type="match status" value="1"/>
</dbReference>
<dbReference type="Gramene" id="RZC57009">
    <property type="protein sequence ID" value="RZC57009"/>
    <property type="gene ID" value="C5167_004312"/>
</dbReference>
<dbReference type="GO" id="GO:0030247">
    <property type="term" value="F:polysaccharide binding"/>
    <property type="evidence" value="ECO:0007669"/>
    <property type="project" value="InterPro"/>
</dbReference>
<keyword evidence="7 9" id="KW-1015">Disulfide bond</keyword>
<dbReference type="PROSITE" id="PS50011">
    <property type="entry name" value="PROTEIN_KINASE_DOM"/>
    <property type="match status" value="1"/>
</dbReference>
<keyword evidence="9" id="KW-0245">EGF-like domain</keyword>
<evidence type="ECO:0000256" key="4">
    <source>
        <dbReference type="ARBA" id="ARBA00022729"/>
    </source>
</evidence>
<feature type="domain" description="EGF-like" evidence="13">
    <location>
        <begin position="311"/>
        <end position="345"/>
    </location>
</feature>
<protein>
    <recommendedName>
        <fullName evidence="16">Protein kinase domain-containing protein</fullName>
    </recommendedName>
</protein>
<evidence type="ECO:0000313" key="15">
    <source>
        <dbReference type="Proteomes" id="UP000316621"/>
    </source>
</evidence>
<gene>
    <name evidence="14" type="ORF">C5167_004312</name>
</gene>
<evidence type="ECO:0000259" key="12">
    <source>
        <dbReference type="PROSITE" id="PS50011"/>
    </source>
</evidence>
<dbReference type="GO" id="GO:0005524">
    <property type="term" value="F:ATP binding"/>
    <property type="evidence" value="ECO:0007669"/>
    <property type="project" value="UniProtKB-KW"/>
</dbReference>
<evidence type="ECO:0000256" key="7">
    <source>
        <dbReference type="ARBA" id="ARBA00023157"/>
    </source>
</evidence>
<dbReference type="PROSITE" id="PS00010">
    <property type="entry name" value="ASX_HYDROXYL"/>
    <property type="match status" value="1"/>
</dbReference>
<organism evidence="14 15">
    <name type="scientific">Papaver somniferum</name>
    <name type="common">Opium poppy</name>
    <dbReference type="NCBI Taxonomy" id="3469"/>
    <lineage>
        <taxon>Eukaryota</taxon>
        <taxon>Viridiplantae</taxon>
        <taxon>Streptophyta</taxon>
        <taxon>Embryophyta</taxon>
        <taxon>Tracheophyta</taxon>
        <taxon>Spermatophyta</taxon>
        <taxon>Magnoliopsida</taxon>
        <taxon>Ranunculales</taxon>
        <taxon>Papaveraceae</taxon>
        <taxon>Papaveroideae</taxon>
        <taxon>Papaver</taxon>
    </lineage>
</organism>
<feature type="disulfide bond" evidence="9">
    <location>
        <begin position="276"/>
        <end position="293"/>
    </location>
</feature>
<evidence type="ECO:0000256" key="9">
    <source>
        <dbReference type="PROSITE-ProRule" id="PRU00076"/>
    </source>
</evidence>
<dbReference type="PANTHER" id="PTHR27005:SF492">
    <property type="entry name" value="LOW QUALITY PROTEIN: WALL-ASSOCIATED RECEPTOR KINASE-LIKE 1"/>
    <property type="match status" value="1"/>
</dbReference>
<keyword evidence="10" id="KW-0812">Transmembrane</keyword>
<evidence type="ECO:0000256" key="5">
    <source>
        <dbReference type="ARBA" id="ARBA00022741"/>
    </source>
</evidence>
<dbReference type="PROSITE" id="PS01187">
    <property type="entry name" value="EGF_CA"/>
    <property type="match status" value="1"/>
</dbReference>
<dbReference type="InterPro" id="IPR000719">
    <property type="entry name" value="Prot_kinase_dom"/>
</dbReference>
<proteinExistence type="predicted"/>
<accession>A0A4Y7JBA5</accession>
<dbReference type="SUPFAM" id="SSF57196">
    <property type="entry name" value="EGF/Laminin"/>
    <property type="match status" value="1"/>
</dbReference>
<dbReference type="GO" id="GO:0005509">
    <property type="term" value="F:calcium ion binding"/>
    <property type="evidence" value="ECO:0007669"/>
    <property type="project" value="InterPro"/>
</dbReference>
<keyword evidence="10" id="KW-1133">Transmembrane helix</keyword>
<dbReference type="EMBL" id="CM010718">
    <property type="protein sequence ID" value="RZC57009.1"/>
    <property type="molecule type" value="Genomic_DNA"/>
</dbReference>
<dbReference type="SMART" id="SM00220">
    <property type="entry name" value="S_TKc"/>
    <property type="match status" value="1"/>
</dbReference>
<dbReference type="Gene3D" id="2.10.25.10">
    <property type="entry name" value="Laminin"/>
    <property type="match status" value="2"/>
</dbReference>
<dbReference type="CDD" id="cd00054">
    <property type="entry name" value="EGF_CA"/>
    <property type="match status" value="1"/>
</dbReference>
<evidence type="ECO:0000256" key="2">
    <source>
        <dbReference type="ARBA" id="ARBA00022527"/>
    </source>
</evidence>
<dbReference type="SUPFAM" id="SSF56112">
    <property type="entry name" value="Protein kinase-like (PK-like)"/>
    <property type="match status" value="1"/>
</dbReference>
<dbReference type="Proteomes" id="UP000316621">
    <property type="component" value="Chromosome 4"/>
</dbReference>
<dbReference type="InterPro" id="IPR018097">
    <property type="entry name" value="EGF_Ca-bd_CS"/>
</dbReference>
<keyword evidence="10" id="KW-0472">Membrane</keyword>
<evidence type="ECO:0000256" key="10">
    <source>
        <dbReference type="SAM" id="Phobius"/>
    </source>
</evidence>
<evidence type="ECO:0000256" key="1">
    <source>
        <dbReference type="ARBA" id="ARBA00004479"/>
    </source>
</evidence>
<dbReference type="InterPro" id="IPR001881">
    <property type="entry name" value="EGF-like_Ca-bd_dom"/>
</dbReference>
<dbReference type="InterPro" id="IPR011009">
    <property type="entry name" value="Kinase-like_dom_sf"/>
</dbReference>
<feature type="chain" id="PRO_5021497786" description="Protein kinase domain-containing protein" evidence="11">
    <location>
        <begin position="22"/>
        <end position="728"/>
    </location>
</feature>
<evidence type="ECO:0000256" key="6">
    <source>
        <dbReference type="ARBA" id="ARBA00022840"/>
    </source>
</evidence>
<keyword evidence="6" id="KW-0067">ATP-binding</keyword>
<dbReference type="GO" id="GO:0005886">
    <property type="term" value="C:plasma membrane"/>
    <property type="evidence" value="ECO:0007669"/>
    <property type="project" value="TreeGrafter"/>
</dbReference>
<evidence type="ECO:0000256" key="11">
    <source>
        <dbReference type="SAM" id="SignalP"/>
    </source>
</evidence>
<evidence type="ECO:0000313" key="14">
    <source>
        <dbReference type="EMBL" id="RZC57009.1"/>
    </source>
</evidence>
<feature type="domain" description="Protein kinase" evidence="12">
    <location>
        <begin position="357"/>
        <end position="607"/>
    </location>
</feature>
<dbReference type="InterPro" id="IPR008271">
    <property type="entry name" value="Ser/Thr_kinase_AS"/>
</dbReference>
<dbReference type="GO" id="GO:0004674">
    <property type="term" value="F:protein serine/threonine kinase activity"/>
    <property type="evidence" value="ECO:0007669"/>
    <property type="project" value="UniProtKB-KW"/>
</dbReference>
<comment type="subcellular location">
    <subcellularLocation>
        <location evidence="1">Membrane</location>
        <topology evidence="1">Single-pass type I membrane protein</topology>
    </subcellularLocation>
</comment>
<dbReference type="InterPro" id="IPR000742">
    <property type="entry name" value="EGF"/>
</dbReference>
<dbReference type="InterPro" id="IPR001245">
    <property type="entry name" value="Ser-Thr/Tyr_kinase_cat_dom"/>
</dbReference>
<dbReference type="GO" id="GO:0007166">
    <property type="term" value="P:cell surface receptor signaling pathway"/>
    <property type="evidence" value="ECO:0007669"/>
    <property type="project" value="InterPro"/>
</dbReference>
<dbReference type="Gene3D" id="1.10.510.10">
    <property type="entry name" value="Transferase(Phosphotransferase) domain 1"/>
    <property type="match status" value="1"/>
</dbReference>
<dbReference type="SMART" id="SM00181">
    <property type="entry name" value="EGF"/>
    <property type="match status" value="2"/>
</dbReference>
<keyword evidence="8" id="KW-0325">Glycoprotein</keyword>
<keyword evidence="2" id="KW-0723">Serine/threonine-protein kinase</keyword>
<feature type="domain" description="EGF-like" evidence="13">
    <location>
        <begin position="268"/>
        <end position="310"/>
    </location>
</feature>
<dbReference type="PANTHER" id="PTHR27005">
    <property type="entry name" value="WALL-ASSOCIATED RECEPTOR KINASE-LIKE 21"/>
    <property type="match status" value="1"/>
</dbReference>